<keyword evidence="2" id="KW-0238">DNA-binding</keyword>
<evidence type="ECO:0000256" key="1">
    <source>
        <dbReference type="ARBA" id="ARBA00023015"/>
    </source>
</evidence>
<dbReference type="EMBL" id="JAGGJA010000019">
    <property type="protein sequence ID" value="MCW9708960.1"/>
    <property type="molecule type" value="Genomic_DNA"/>
</dbReference>
<dbReference type="Gene3D" id="3.30.70.1230">
    <property type="entry name" value="Nucleotide cyclase"/>
    <property type="match status" value="1"/>
</dbReference>
<organism evidence="5 6">
    <name type="scientific">Fodinibius salsisoli</name>
    <dbReference type="NCBI Taxonomy" id="2820877"/>
    <lineage>
        <taxon>Bacteria</taxon>
        <taxon>Pseudomonadati</taxon>
        <taxon>Balneolota</taxon>
        <taxon>Balneolia</taxon>
        <taxon>Balneolales</taxon>
        <taxon>Balneolaceae</taxon>
        <taxon>Fodinibius</taxon>
    </lineage>
</organism>
<dbReference type="InterPro" id="IPR018060">
    <property type="entry name" value="HTH_AraC"/>
</dbReference>
<evidence type="ECO:0000313" key="5">
    <source>
        <dbReference type="EMBL" id="MCW9708960.1"/>
    </source>
</evidence>
<dbReference type="PROSITE" id="PS01124">
    <property type="entry name" value="HTH_ARAC_FAMILY_2"/>
    <property type="match status" value="1"/>
</dbReference>
<dbReference type="Gene3D" id="1.10.10.60">
    <property type="entry name" value="Homeodomain-like"/>
    <property type="match status" value="1"/>
</dbReference>
<evidence type="ECO:0000256" key="3">
    <source>
        <dbReference type="ARBA" id="ARBA00023163"/>
    </source>
</evidence>
<dbReference type="Gene3D" id="3.30.70.3090">
    <property type="entry name" value="ORF SCO4226, nickel-binding ferredoxin-like monomer"/>
    <property type="match status" value="1"/>
</dbReference>
<reference evidence="5 6" key="1">
    <citation type="submission" date="2021-03" db="EMBL/GenBank/DDBJ databases">
        <title>Aliifodinibius sp. nov., a new bacterium isolated from saline soil.</title>
        <authorList>
            <person name="Galisteo C."/>
            <person name="De La Haba R."/>
            <person name="Sanchez-Porro C."/>
            <person name="Ventosa A."/>
        </authorList>
    </citation>
    <scope>NUCLEOTIDE SEQUENCE [LARGE SCALE GENOMIC DNA]</scope>
    <source>
        <strain evidence="5 6">1BSP15-2V2</strain>
    </source>
</reference>
<feature type="domain" description="HTH araC/xylS-type" evidence="4">
    <location>
        <begin position="269"/>
        <end position="367"/>
    </location>
</feature>
<dbReference type="Pfam" id="PF14026">
    <property type="entry name" value="SCO4226-like"/>
    <property type="match status" value="1"/>
</dbReference>
<dbReference type="SUPFAM" id="SSF55073">
    <property type="entry name" value="Nucleotide cyclase"/>
    <property type="match status" value="1"/>
</dbReference>
<dbReference type="InterPro" id="IPR029787">
    <property type="entry name" value="Nucleotide_cyclase"/>
</dbReference>
<dbReference type="InterPro" id="IPR042557">
    <property type="entry name" value="SCO4226"/>
</dbReference>
<dbReference type="RefSeq" id="WP_265767778.1">
    <property type="nucleotide sequence ID" value="NZ_JAGGJA010000019.1"/>
</dbReference>
<keyword evidence="3" id="KW-0804">Transcription</keyword>
<dbReference type="PANTHER" id="PTHR43280:SF2">
    <property type="entry name" value="HTH-TYPE TRANSCRIPTIONAL REGULATOR EXSA"/>
    <property type="match status" value="1"/>
</dbReference>
<dbReference type="Pfam" id="PF12833">
    <property type="entry name" value="HTH_18"/>
    <property type="match status" value="1"/>
</dbReference>
<dbReference type="InterPro" id="IPR018062">
    <property type="entry name" value="HTH_AraC-typ_CS"/>
</dbReference>
<dbReference type="PROSITE" id="PS00041">
    <property type="entry name" value="HTH_ARAC_FAMILY_1"/>
    <property type="match status" value="1"/>
</dbReference>
<proteinExistence type="predicted"/>
<protein>
    <submittedName>
        <fullName evidence="5">DUF4242 domain-containing protein</fullName>
    </submittedName>
</protein>
<dbReference type="PANTHER" id="PTHR43280">
    <property type="entry name" value="ARAC-FAMILY TRANSCRIPTIONAL REGULATOR"/>
    <property type="match status" value="1"/>
</dbReference>
<dbReference type="SUPFAM" id="SSF46689">
    <property type="entry name" value="Homeodomain-like"/>
    <property type="match status" value="1"/>
</dbReference>
<keyword evidence="1" id="KW-0805">Transcription regulation</keyword>
<gene>
    <name evidence="5" type="ORF">J6I44_19025</name>
</gene>
<dbReference type="Proteomes" id="UP001207918">
    <property type="component" value="Unassembled WGS sequence"/>
</dbReference>
<keyword evidence="6" id="KW-1185">Reference proteome</keyword>
<dbReference type="InterPro" id="IPR025336">
    <property type="entry name" value="SCO4226-like"/>
</dbReference>
<dbReference type="SMART" id="SM00342">
    <property type="entry name" value="HTH_ARAC"/>
    <property type="match status" value="1"/>
</dbReference>
<comment type="caution">
    <text evidence="5">The sequence shown here is derived from an EMBL/GenBank/DDBJ whole genome shotgun (WGS) entry which is preliminary data.</text>
</comment>
<evidence type="ECO:0000313" key="6">
    <source>
        <dbReference type="Proteomes" id="UP001207918"/>
    </source>
</evidence>
<accession>A0ABT3PSZ8</accession>
<evidence type="ECO:0000259" key="4">
    <source>
        <dbReference type="PROSITE" id="PS01124"/>
    </source>
</evidence>
<name>A0ABT3PSZ8_9BACT</name>
<dbReference type="InterPro" id="IPR009057">
    <property type="entry name" value="Homeodomain-like_sf"/>
</dbReference>
<evidence type="ECO:0000256" key="2">
    <source>
        <dbReference type="ARBA" id="ARBA00023125"/>
    </source>
</evidence>
<sequence>MPLFMDYHIVSDISIDAVKRGHMADRSVQDKYGVKYIQFWVNQEAGTIFCLIEAPDKESCEGVHQEAHGNIACNIVKVESGFYKLFMGESHQLDHGIVLGKNGDLDKAYRFVLAINIWGITKAAGSNNMKHLIIPYKPKKLIRQIIPSYEGREIKNPDYDGILCVFTQAEESMDCAIEIQKELLKRIDKQEDESWNITFKIGIGGGQPVTMSDQFFEQTVVLARRLSLIADDGEIVASNIVNKFTTTEEKPKSRTALKAIQLAEEEFLKKLFDITEKNLSDNAFNVERLCHEIGISRTQLYRKVKATTGRSPVAFIRDLRLNRALSLIKENRYNLSEIALEIGYNNPSYFSKCFRDKYGVNASNVAV</sequence>